<feature type="chain" id="PRO_5041965074" evidence="1">
    <location>
        <begin position="22"/>
        <end position="173"/>
    </location>
</feature>
<dbReference type="WBParaSite" id="mrna-Wban_04464">
    <property type="protein sequence ID" value="mrna-Wban_04464"/>
    <property type="gene ID" value="Wban_04464"/>
</dbReference>
<reference evidence="2" key="2">
    <citation type="journal article" date="2016" name="Mol. Ecol.">
        <title>Population genomics of the filarial nematode parasite Wuchereria bancrofti from mosquitoes.</title>
        <authorList>
            <person name="Small S.T."/>
            <person name="Reimer L.J."/>
            <person name="Tisch D.J."/>
            <person name="King C.L."/>
            <person name="Christensen B.M."/>
            <person name="Siba P.M."/>
            <person name="Kazura J.W."/>
            <person name="Serre D."/>
            <person name="Zimmerman P.A."/>
        </authorList>
    </citation>
    <scope>NUCLEOTIDE SEQUENCE</scope>
    <source>
        <strain evidence="2">pt0022</strain>
    </source>
</reference>
<reference evidence="2" key="1">
    <citation type="submission" date="2015-03" db="EMBL/GenBank/DDBJ databases">
        <title>Wuchereria bancrofti Genome Sequencing Papua New Guinea Strain.</title>
        <authorList>
            <person name="Small S.T."/>
            <person name="Serre D."/>
            <person name="Zimmerman P.A."/>
        </authorList>
    </citation>
    <scope>NUCLEOTIDE SEQUENCE [LARGE SCALE GENOMIC DNA]</scope>
    <source>
        <strain evidence="2">pt0022</strain>
    </source>
</reference>
<evidence type="ECO:0000256" key="1">
    <source>
        <dbReference type="SAM" id="SignalP"/>
    </source>
</evidence>
<accession>A0AAF5RV11</accession>
<reference evidence="3" key="3">
    <citation type="submission" date="2024-02" db="UniProtKB">
        <authorList>
            <consortium name="WormBaseParasite"/>
        </authorList>
    </citation>
    <scope>IDENTIFICATION</scope>
    <source>
        <strain evidence="3">pt0022</strain>
    </source>
</reference>
<evidence type="ECO:0000313" key="3">
    <source>
        <dbReference type="WBParaSite" id="mrna-Wban_04464"/>
    </source>
</evidence>
<sequence>MVAILSEFLIYIILIYKIISANEVFDGEMQNAVGVEAQTNEYPFPLSNNLYGKRVNYVLMPLMGGMYGKRAFVPSHNDIYDKRYQPLSLSSNEYNNKLLSKIIQNEKDLAQFNPLSYYHINEKVEQLPYQTSRQHYQLENDNGDYYNQINDNSHFLQLLLNLRSLLMNDKFRN</sequence>
<keyword evidence="1" id="KW-0732">Signal</keyword>
<organism evidence="2 3">
    <name type="scientific">Wuchereria bancrofti</name>
    <dbReference type="NCBI Taxonomy" id="6293"/>
    <lineage>
        <taxon>Eukaryota</taxon>
        <taxon>Metazoa</taxon>
        <taxon>Ecdysozoa</taxon>
        <taxon>Nematoda</taxon>
        <taxon>Chromadorea</taxon>
        <taxon>Rhabditida</taxon>
        <taxon>Spirurina</taxon>
        <taxon>Spiruromorpha</taxon>
        <taxon>Filarioidea</taxon>
        <taxon>Onchocercidae</taxon>
        <taxon>Wuchereria</taxon>
    </lineage>
</organism>
<name>A0AAF5RV11_WUCBA</name>
<dbReference type="Proteomes" id="UP000093561">
    <property type="component" value="Unassembled WGS sequence"/>
</dbReference>
<proteinExistence type="predicted"/>
<dbReference type="AlphaFoldDB" id="A0AAF5RV11"/>
<evidence type="ECO:0000313" key="2">
    <source>
        <dbReference type="Proteomes" id="UP000093561"/>
    </source>
</evidence>
<protein>
    <submittedName>
        <fullName evidence="3">Uncharacterized protein</fullName>
    </submittedName>
</protein>
<feature type="signal peptide" evidence="1">
    <location>
        <begin position="1"/>
        <end position="21"/>
    </location>
</feature>